<dbReference type="GO" id="GO:0003887">
    <property type="term" value="F:DNA-directed DNA polymerase activity"/>
    <property type="evidence" value="ECO:0007669"/>
    <property type="project" value="InterPro"/>
</dbReference>
<dbReference type="Pfam" id="PF01051">
    <property type="entry name" value="Rep3_N"/>
    <property type="match status" value="1"/>
</dbReference>
<comment type="similarity">
    <text evidence="1">Belongs to the initiator RepB protein family.</text>
</comment>
<dbReference type="InterPro" id="IPR000525">
    <property type="entry name" value="Initiator_Rep_WH1"/>
</dbReference>
<dbReference type="AlphaFoldDB" id="A0A2N5WZX8"/>
<sequence>MSPMGYLEPKPQKSVTQDYELIHAVQRMDVRPKQLLLTAISHVNPEVPLSKQPRPFSVDITAQQWTETWGERLNPYRDLKDSVEALQGKRFWIQNDARKKSWRNWITGAEYHEREGRVTVHLHHDLMPYLCGSMPVFSTLRILHIKGLRSFASIRLYELTNQFRQSGIRQISLDELRSLLATKDSHPRFTDFRRKVLDKAVSEVNSKTDLEVSWEPVKKGRSVSGIKFFIKTSTQPDMFPLGVQSS</sequence>
<dbReference type="Gene3D" id="1.10.10.10">
    <property type="entry name" value="Winged helix-like DNA-binding domain superfamily/Winged helix DNA-binding domain"/>
    <property type="match status" value="2"/>
</dbReference>
<accession>A0A2N5WZX8</accession>
<comment type="caution">
    <text evidence="3">The sequence shown here is derived from an EMBL/GenBank/DDBJ whole genome shotgun (WGS) entry which is preliminary data.</text>
</comment>
<reference evidence="3 4" key="1">
    <citation type="submission" date="2018-01" db="EMBL/GenBank/DDBJ databases">
        <title>The draft genome sequence of Halioglobus lutimaris HF004.</title>
        <authorList>
            <person name="Du Z.-J."/>
            <person name="Shi M.-J."/>
        </authorList>
    </citation>
    <scope>NUCLEOTIDE SEQUENCE [LARGE SCALE GENOMIC DNA]</scope>
    <source>
        <strain evidence="3 4">HF004</strain>
    </source>
</reference>
<keyword evidence="4" id="KW-1185">Reference proteome</keyword>
<evidence type="ECO:0000256" key="1">
    <source>
        <dbReference type="ARBA" id="ARBA00038283"/>
    </source>
</evidence>
<protein>
    <recommendedName>
        <fullName evidence="2">Initiator Rep protein WH1 domain-containing protein</fullName>
    </recommendedName>
</protein>
<dbReference type="OrthoDB" id="9122127at2"/>
<name>A0A2N5WZX8_9GAMM</name>
<dbReference type="InterPro" id="IPR036390">
    <property type="entry name" value="WH_DNA-bd_sf"/>
</dbReference>
<organism evidence="3 4">
    <name type="scientific">Pseudohalioglobus lutimaris</name>
    <dbReference type="NCBI Taxonomy" id="1737061"/>
    <lineage>
        <taxon>Bacteria</taxon>
        <taxon>Pseudomonadati</taxon>
        <taxon>Pseudomonadota</taxon>
        <taxon>Gammaproteobacteria</taxon>
        <taxon>Cellvibrionales</taxon>
        <taxon>Halieaceae</taxon>
        <taxon>Pseudohalioglobus</taxon>
    </lineage>
</organism>
<dbReference type="SUPFAM" id="SSF46785">
    <property type="entry name" value="Winged helix' DNA-binding domain"/>
    <property type="match status" value="2"/>
</dbReference>
<evidence type="ECO:0000313" key="4">
    <source>
        <dbReference type="Proteomes" id="UP000235005"/>
    </source>
</evidence>
<dbReference type="Proteomes" id="UP000235005">
    <property type="component" value="Unassembled WGS sequence"/>
</dbReference>
<dbReference type="EMBL" id="PKUS01000023">
    <property type="protein sequence ID" value="PLW67791.1"/>
    <property type="molecule type" value="Genomic_DNA"/>
</dbReference>
<evidence type="ECO:0000313" key="3">
    <source>
        <dbReference type="EMBL" id="PLW67791.1"/>
    </source>
</evidence>
<feature type="domain" description="Initiator Rep protein WH1" evidence="2">
    <location>
        <begin position="15"/>
        <end position="159"/>
    </location>
</feature>
<evidence type="ECO:0000259" key="2">
    <source>
        <dbReference type="Pfam" id="PF01051"/>
    </source>
</evidence>
<gene>
    <name evidence="3" type="ORF">C0039_15345</name>
</gene>
<dbReference type="InterPro" id="IPR036388">
    <property type="entry name" value="WH-like_DNA-bd_sf"/>
</dbReference>
<dbReference type="GO" id="GO:0006270">
    <property type="term" value="P:DNA replication initiation"/>
    <property type="evidence" value="ECO:0007669"/>
    <property type="project" value="InterPro"/>
</dbReference>
<proteinExistence type="inferred from homology"/>
<dbReference type="Pfam" id="PF21205">
    <property type="entry name" value="Rep3_C"/>
    <property type="match status" value="1"/>
</dbReference>